<proteinExistence type="predicted"/>
<keyword evidence="1" id="KW-1133">Transmembrane helix</keyword>
<name>A0A0A0EIV0_9GAMM</name>
<dbReference type="AlphaFoldDB" id="A0A0A0EIV0"/>
<evidence type="ECO:0000313" key="2">
    <source>
        <dbReference type="EMBL" id="KGM50846.1"/>
    </source>
</evidence>
<feature type="transmembrane region" description="Helical" evidence="1">
    <location>
        <begin position="35"/>
        <end position="55"/>
    </location>
</feature>
<protein>
    <submittedName>
        <fullName evidence="2">Uncharacterized protein</fullName>
    </submittedName>
</protein>
<keyword evidence="1" id="KW-0472">Membrane</keyword>
<evidence type="ECO:0000313" key="3">
    <source>
        <dbReference type="Proteomes" id="UP000030017"/>
    </source>
</evidence>
<feature type="transmembrane region" description="Helical" evidence="1">
    <location>
        <begin position="61"/>
        <end position="82"/>
    </location>
</feature>
<gene>
    <name evidence="2" type="ORF">N792_02430</name>
</gene>
<evidence type="ECO:0000256" key="1">
    <source>
        <dbReference type="SAM" id="Phobius"/>
    </source>
</evidence>
<accession>A0A0A0EIV0</accession>
<reference evidence="2 3" key="1">
    <citation type="submission" date="2013-08" db="EMBL/GenBank/DDBJ databases">
        <title>Genome sequencing of Lysobacter.</title>
        <authorList>
            <person name="Zhang S."/>
            <person name="Wang G."/>
        </authorList>
    </citation>
    <scope>NUCLEOTIDE SEQUENCE [LARGE SCALE GENOMIC DNA]</scope>
    <source>
        <strain evidence="2 3">Ko07</strain>
    </source>
</reference>
<comment type="caution">
    <text evidence="2">The sequence shown here is derived from an EMBL/GenBank/DDBJ whole genome shotgun (WGS) entry which is preliminary data.</text>
</comment>
<feature type="transmembrane region" description="Helical" evidence="1">
    <location>
        <begin position="6"/>
        <end position="23"/>
    </location>
</feature>
<keyword evidence="1" id="KW-0812">Transmembrane</keyword>
<dbReference type="EMBL" id="AVPS01000010">
    <property type="protein sequence ID" value="KGM50846.1"/>
    <property type="molecule type" value="Genomic_DNA"/>
</dbReference>
<organism evidence="2 3">
    <name type="scientific">Lysobacter concretionis Ko07 = DSM 16239</name>
    <dbReference type="NCBI Taxonomy" id="1122185"/>
    <lineage>
        <taxon>Bacteria</taxon>
        <taxon>Pseudomonadati</taxon>
        <taxon>Pseudomonadota</taxon>
        <taxon>Gammaproteobacteria</taxon>
        <taxon>Lysobacterales</taxon>
        <taxon>Lysobacteraceae</taxon>
        <taxon>Novilysobacter</taxon>
    </lineage>
</organism>
<sequence>MGALWKAVLHSVLVIMIGMVVGAGRFGRSCVVRDLLGSGWLSMLWPPAVVGIGLGSAMVDVLHVVMPAGFISVAVCVAGVVISTARFTMQVGLAATV</sequence>
<keyword evidence="3" id="KW-1185">Reference proteome</keyword>
<dbReference type="Proteomes" id="UP000030017">
    <property type="component" value="Unassembled WGS sequence"/>
</dbReference>